<evidence type="ECO:0000256" key="7">
    <source>
        <dbReference type="SAM" id="Phobius"/>
    </source>
</evidence>
<dbReference type="EMBL" id="FQXG01000002">
    <property type="protein sequence ID" value="SHH18762.1"/>
    <property type="molecule type" value="Genomic_DNA"/>
</dbReference>
<proteinExistence type="predicted"/>
<dbReference type="GO" id="GO:0016020">
    <property type="term" value="C:membrane"/>
    <property type="evidence" value="ECO:0007669"/>
    <property type="project" value="UniProtKB-SubCell"/>
</dbReference>
<sequence>MAIVVGLLLILTLQRVVARAAHTVRTLIWLLTGVVLGVAVEQFGWQTGINATQVRNIILYILLPPLLLNVAANLPASMFRQYGVRMLGQGLWSLVGFTLLFATVLYLVIGHPGFPWQSALVCALLLAVVDVCWLPRFPEGFRTLRQWLEGESALMDPLSVTALLMLFSFAEGAQGGWFPWLRLALGTLLGVAVAWSLHWLWRRVQPQWQQMDWVLWSLWVFALTEGVLGGSGVLVLLLTVAALRHEDRAPPAHAAWPFWTDALLLLFGFAIVWEMFSERYLAMLWGIAAAVLLRSLLLLPWVSVQRRWSRSSRYLWPWVPVHGPVTLALIMALPVELEGWWTIQAIGVGVILFEILVQQPLLSWTFTRSGRQGRGDARG</sequence>
<reference evidence="9 10" key="1">
    <citation type="submission" date="2016-11" db="EMBL/GenBank/DDBJ databases">
        <authorList>
            <person name="Jaros S."/>
            <person name="Januszkiewicz K."/>
            <person name="Wedrychowicz H."/>
        </authorList>
    </citation>
    <scope>NUCLEOTIDE SEQUENCE [LARGE SCALE GENOMIC DNA]</scope>
    <source>
        <strain evidence="9 10">DSM 16917</strain>
    </source>
</reference>
<name>A0A1M5QXC4_9GAMM</name>
<dbReference type="GO" id="GO:1902600">
    <property type="term" value="P:proton transmembrane transport"/>
    <property type="evidence" value="ECO:0007669"/>
    <property type="project" value="InterPro"/>
</dbReference>
<evidence type="ECO:0000256" key="2">
    <source>
        <dbReference type="ARBA" id="ARBA00022449"/>
    </source>
</evidence>
<feature type="transmembrane region" description="Helical" evidence="7">
    <location>
        <begin position="339"/>
        <end position="357"/>
    </location>
</feature>
<keyword evidence="10" id="KW-1185">Reference proteome</keyword>
<keyword evidence="3 7" id="KW-0812">Transmembrane</keyword>
<keyword evidence="2" id="KW-0813">Transport</keyword>
<feature type="transmembrane region" description="Helical" evidence="7">
    <location>
        <begin position="282"/>
        <end position="302"/>
    </location>
</feature>
<dbReference type="Proteomes" id="UP000184268">
    <property type="component" value="Unassembled WGS sequence"/>
</dbReference>
<feature type="transmembrane region" description="Helical" evidence="7">
    <location>
        <begin position="255"/>
        <end position="276"/>
    </location>
</feature>
<evidence type="ECO:0000256" key="6">
    <source>
        <dbReference type="ARBA" id="ARBA00023136"/>
    </source>
</evidence>
<evidence type="ECO:0000313" key="10">
    <source>
        <dbReference type="Proteomes" id="UP000184268"/>
    </source>
</evidence>
<evidence type="ECO:0000256" key="3">
    <source>
        <dbReference type="ARBA" id="ARBA00022692"/>
    </source>
</evidence>
<keyword evidence="6 7" id="KW-0472">Membrane</keyword>
<evidence type="ECO:0000313" key="9">
    <source>
        <dbReference type="EMBL" id="SHH18762.1"/>
    </source>
</evidence>
<dbReference type="RefSeq" id="WP_067657981.1">
    <property type="nucleotide sequence ID" value="NZ_FQXG01000002.1"/>
</dbReference>
<feature type="transmembrane region" description="Helical" evidence="7">
    <location>
        <begin position="116"/>
        <end position="137"/>
    </location>
</feature>
<accession>A0A1M5QXC4</accession>
<dbReference type="GO" id="GO:0015297">
    <property type="term" value="F:antiporter activity"/>
    <property type="evidence" value="ECO:0007669"/>
    <property type="project" value="UniProtKB-KW"/>
</dbReference>
<protein>
    <submittedName>
        <fullName evidence="9">Sodium/hydrogen exchanger family protein</fullName>
    </submittedName>
</protein>
<evidence type="ECO:0000256" key="1">
    <source>
        <dbReference type="ARBA" id="ARBA00004141"/>
    </source>
</evidence>
<feature type="transmembrane region" description="Helical" evidence="7">
    <location>
        <begin position="180"/>
        <end position="201"/>
    </location>
</feature>
<feature type="domain" description="Cation/H+ exchanger transmembrane" evidence="8">
    <location>
        <begin position="31"/>
        <end position="366"/>
    </location>
</feature>
<dbReference type="Pfam" id="PF00999">
    <property type="entry name" value="Na_H_Exchanger"/>
    <property type="match status" value="1"/>
</dbReference>
<keyword evidence="4 7" id="KW-1133">Transmembrane helix</keyword>
<keyword evidence="2" id="KW-0050">Antiport</keyword>
<evidence type="ECO:0000259" key="8">
    <source>
        <dbReference type="Pfam" id="PF00999"/>
    </source>
</evidence>
<dbReference type="STRING" id="299255.SAMN02745129_1399"/>
<feature type="transmembrane region" description="Helical" evidence="7">
    <location>
        <begin position="213"/>
        <end position="243"/>
    </location>
</feature>
<feature type="transmembrane region" description="Helical" evidence="7">
    <location>
        <begin position="57"/>
        <end position="79"/>
    </location>
</feature>
<dbReference type="OrthoDB" id="9774146at2"/>
<feature type="transmembrane region" description="Helical" evidence="7">
    <location>
        <begin position="314"/>
        <end position="333"/>
    </location>
</feature>
<evidence type="ECO:0000256" key="4">
    <source>
        <dbReference type="ARBA" id="ARBA00022989"/>
    </source>
</evidence>
<feature type="transmembrane region" description="Helical" evidence="7">
    <location>
        <begin position="91"/>
        <end position="109"/>
    </location>
</feature>
<gene>
    <name evidence="9" type="ORF">SAMN02745129_1399</name>
</gene>
<comment type="subcellular location">
    <subcellularLocation>
        <location evidence="1">Membrane</location>
        <topology evidence="1">Multi-pass membrane protein</topology>
    </subcellularLocation>
</comment>
<dbReference type="AlphaFoldDB" id="A0A1M5QXC4"/>
<feature type="transmembrane region" description="Helical" evidence="7">
    <location>
        <begin position="28"/>
        <end position="45"/>
    </location>
</feature>
<evidence type="ECO:0000256" key="5">
    <source>
        <dbReference type="ARBA" id="ARBA00023065"/>
    </source>
</evidence>
<organism evidence="9 10">
    <name type="scientific">Ferrimonas marina</name>
    <dbReference type="NCBI Taxonomy" id="299255"/>
    <lineage>
        <taxon>Bacteria</taxon>
        <taxon>Pseudomonadati</taxon>
        <taxon>Pseudomonadota</taxon>
        <taxon>Gammaproteobacteria</taxon>
        <taxon>Alteromonadales</taxon>
        <taxon>Ferrimonadaceae</taxon>
        <taxon>Ferrimonas</taxon>
    </lineage>
</organism>
<dbReference type="InterPro" id="IPR006153">
    <property type="entry name" value="Cation/H_exchanger_TM"/>
</dbReference>
<keyword evidence="5" id="KW-0406">Ion transport</keyword>